<dbReference type="InterPro" id="IPR000551">
    <property type="entry name" value="MerR-type_HTH_dom"/>
</dbReference>
<dbReference type="PROSITE" id="PS50937">
    <property type="entry name" value="HTH_MERR_2"/>
    <property type="match status" value="1"/>
</dbReference>
<evidence type="ECO:0000313" key="3">
    <source>
        <dbReference type="EMBL" id="MEU1953898.1"/>
    </source>
</evidence>
<dbReference type="GeneID" id="96243198"/>
<dbReference type="RefSeq" id="WP_030521988.1">
    <property type="nucleotide sequence ID" value="NZ_JBEYBD010000041.1"/>
</dbReference>
<dbReference type="Pfam" id="PF13411">
    <property type="entry name" value="MerR_1"/>
    <property type="match status" value="1"/>
</dbReference>
<dbReference type="PANTHER" id="PTHR30204">
    <property type="entry name" value="REDOX-CYCLING DRUG-SENSING TRANSCRIPTIONAL ACTIVATOR SOXR"/>
    <property type="match status" value="1"/>
</dbReference>
<dbReference type="InterPro" id="IPR047057">
    <property type="entry name" value="MerR_fam"/>
</dbReference>
<dbReference type="InterPro" id="IPR009061">
    <property type="entry name" value="DNA-bd_dom_put_sf"/>
</dbReference>
<dbReference type="CDD" id="cd00592">
    <property type="entry name" value="HTH_MerR-like"/>
    <property type="match status" value="1"/>
</dbReference>
<accession>A0ABV2WSN7</accession>
<dbReference type="EMBL" id="JBEYBF010000012">
    <property type="protein sequence ID" value="MEU1953898.1"/>
    <property type="molecule type" value="Genomic_DNA"/>
</dbReference>
<dbReference type="SMART" id="SM00422">
    <property type="entry name" value="HTH_MERR"/>
    <property type="match status" value="1"/>
</dbReference>
<organism evidence="3 4">
    <name type="scientific">Nocardia rhamnosiphila</name>
    <dbReference type="NCBI Taxonomy" id="426716"/>
    <lineage>
        <taxon>Bacteria</taxon>
        <taxon>Bacillati</taxon>
        <taxon>Actinomycetota</taxon>
        <taxon>Actinomycetes</taxon>
        <taxon>Mycobacteriales</taxon>
        <taxon>Nocardiaceae</taxon>
        <taxon>Nocardia</taxon>
    </lineage>
</organism>
<gene>
    <name evidence="3" type="ORF">ABZ510_18795</name>
</gene>
<protein>
    <submittedName>
        <fullName evidence="3">MerR family transcriptional regulator</fullName>
    </submittedName>
</protein>
<feature type="domain" description="HTH merR-type" evidence="2">
    <location>
        <begin position="1"/>
        <end position="69"/>
    </location>
</feature>
<dbReference type="Gene3D" id="1.10.1660.10">
    <property type="match status" value="1"/>
</dbReference>
<dbReference type="PANTHER" id="PTHR30204:SF93">
    <property type="entry name" value="HTH MERR-TYPE DOMAIN-CONTAINING PROTEIN"/>
    <property type="match status" value="1"/>
</dbReference>
<reference evidence="3 4" key="1">
    <citation type="submission" date="2024-06" db="EMBL/GenBank/DDBJ databases">
        <title>The Natural Products Discovery Center: Release of the First 8490 Sequenced Strains for Exploring Actinobacteria Biosynthetic Diversity.</title>
        <authorList>
            <person name="Kalkreuter E."/>
            <person name="Kautsar S.A."/>
            <person name="Yang D."/>
            <person name="Bader C.D."/>
            <person name="Teijaro C.N."/>
            <person name="Fluegel L."/>
            <person name="Davis C.M."/>
            <person name="Simpson J.R."/>
            <person name="Lauterbach L."/>
            <person name="Steele A.D."/>
            <person name="Gui C."/>
            <person name="Meng S."/>
            <person name="Li G."/>
            <person name="Viehrig K."/>
            <person name="Ye F."/>
            <person name="Su P."/>
            <person name="Kiefer A.F."/>
            <person name="Nichols A."/>
            <person name="Cepeda A.J."/>
            <person name="Yan W."/>
            <person name="Fan B."/>
            <person name="Jiang Y."/>
            <person name="Adhikari A."/>
            <person name="Zheng C.-J."/>
            <person name="Schuster L."/>
            <person name="Cowan T.M."/>
            <person name="Smanski M.J."/>
            <person name="Chevrette M.G."/>
            <person name="De Carvalho L.P.S."/>
            <person name="Shen B."/>
        </authorList>
    </citation>
    <scope>NUCLEOTIDE SEQUENCE [LARGE SCALE GENOMIC DNA]</scope>
    <source>
        <strain evidence="3 4">NPDC019708</strain>
    </source>
</reference>
<evidence type="ECO:0000313" key="4">
    <source>
        <dbReference type="Proteomes" id="UP001550628"/>
    </source>
</evidence>
<sequence>MRISEIATAAGTTPRAVRHYHRLGLLPEPVRPDNGYRDYGLAELARLMRIRWLADNGLPLGAVAAVFETEHGASDTDDLRADLAALHDEISHRVAQLVRKQEGLGRMLAAVDAGRMLTALPAELADAFDAARERADDLERAALDRERDLLEVIAISGDTPDEMFSWFARAFSDTSARESYRRMLHGWERLSGRAVEQSGELIEQVAQELAAGLRAADFESLTASGAPVDASGPELSLPALVPDPAQRRAVLRAIELLTGADDRP</sequence>
<proteinExistence type="predicted"/>
<comment type="caution">
    <text evidence="3">The sequence shown here is derived from an EMBL/GenBank/DDBJ whole genome shotgun (WGS) entry which is preliminary data.</text>
</comment>
<evidence type="ECO:0000256" key="1">
    <source>
        <dbReference type="ARBA" id="ARBA00023125"/>
    </source>
</evidence>
<evidence type="ECO:0000259" key="2">
    <source>
        <dbReference type="PROSITE" id="PS50937"/>
    </source>
</evidence>
<dbReference type="Proteomes" id="UP001550628">
    <property type="component" value="Unassembled WGS sequence"/>
</dbReference>
<name>A0ABV2WSN7_9NOCA</name>
<dbReference type="SUPFAM" id="SSF46955">
    <property type="entry name" value="Putative DNA-binding domain"/>
    <property type="match status" value="1"/>
</dbReference>
<keyword evidence="1" id="KW-0238">DNA-binding</keyword>
<keyword evidence="4" id="KW-1185">Reference proteome</keyword>